<comment type="similarity">
    <text evidence="3">Belongs to the THOC3 family.</text>
</comment>
<evidence type="ECO:0000256" key="3">
    <source>
        <dbReference type="ARBA" id="ARBA00046343"/>
    </source>
</evidence>
<feature type="transmembrane region" description="Helical" evidence="4">
    <location>
        <begin position="716"/>
        <end position="741"/>
    </location>
</feature>
<feature type="transmembrane region" description="Helical" evidence="4">
    <location>
        <begin position="686"/>
        <end position="704"/>
    </location>
</feature>
<organism evidence="5 6">
    <name type="scientific">Babesia gibsoni</name>
    <dbReference type="NCBI Taxonomy" id="33632"/>
    <lineage>
        <taxon>Eukaryota</taxon>
        <taxon>Sar</taxon>
        <taxon>Alveolata</taxon>
        <taxon>Apicomplexa</taxon>
        <taxon>Aconoidasida</taxon>
        <taxon>Piroplasmida</taxon>
        <taxon>Babesiidae</taxon>
        <taxon>Babesia</taxon>
    </lineage>
</organism>
<feature type="transmembrane region" description="Helical" evidence="4">
    <location>
        <begin position="644"/>
        <end position="666"/>
    </location>
</feature>
<dbReference type="InterPro" id="IPR036322">
    <property type="entry name" value="WD40_repeat_dom_sf"/>
</dbReference>
<dbReference type="Gene3D" id="2.130.10.10">
    <property type="entry name" value="YVTN repeat-like/Quinoprotein amine dehydrogenase"/>
    <property type="match status" value="1"/>
</dbReference>
<evidence type="ECO:0000256" key="4">
    <source>
        <dbReference type="SAM" id="Phobius"/>
    </source>
</evidence>
<keyword evidence="6" id="KW-1185">Reference proteome</keyword>
<reference evidence="5" key="1">
    <citation type="submission" date="2023-08" db="EMBL/GenBank/DDBJ databases">
        <title>Draft sequence of the Babesia gibsoni genome.</title>
        <authorList>
            <person name="Yamagishi J.Y."/>
            <person name="Xuan X.X."/>
        </authorList>
    </citation>
    <scope>NUCLEOTIDE SEQUENCE</scope>
    <source>
        <strain evidence="5">Azabu</strain>
    </source>
</reference>
<evidence type="ECO:0000256" key="1">
    <source>
        <dbReference type="ARBA" id="ARBA00022574"/>
    </source>
</evidence>
<feature type="transmembrane region" description="Helical" evidence="4">
    <location>
        <begin position="540"/>
        <end position="560"/>
    </location>
</feature>
<keyword evidence="4" id="KW-1133">Transmembrane helix</keyword>
<dbReference type="PANTHER" id="PTHR22839:SF0">
    <property type="entry name" value="THO COMPLEX SUBUNIT 3"/>
    <property type="match status" value="1"/>
</dbReference>
<comment type="caution">
    <text evidence="5">The sequence shown here is derived from an EMBL/GenBank/DDBJ whole genome shotgun (WGS) entry which is preliminary data.</text>
</comment>
<name>A0AAD8PFK3_BABGI</name>
<feature type="transmembrane region" description="Helical" evidence="4">
    <location>
        <begin position="580"/>
        <end position="606"/>
    </location>
</feature>
<proteinExistence type="inferred from homology"/>
<feature type="transmembrane region" description="Helical" evidence="4">
    <location>
        <begin position="366"/>
        <end position="386"/>
    </location>
</feature>
<evidence type="ECO:0000256" key="2">
    <source>
        <dbReference type="ARBA" id="ARBA00022737"/>
    </source>
</evidence>
<dbReference type="Proteomes" id="UP001230268">
    <property type="component" value="Unassembled WGS sequence"/>
</dbReference>
<dbReference type="GO" id="GO:0006406">
    <property type="term" value="P:mRNA export from nucleus"/>
    <property type="evidence" value="ECO:0007669"/>
    <property type="project" value="InterPro"/>
</dbReference>
<feature type="transmembrane region" description="Helical" evidence="4">
    <location>
        <begin position="761"/>
        <end position="781"/>
    </location>
</feature>
<evidence type="ECO:0000313" key="6">
    <source>
        <dbReference type="Proteomes" id="UP001230268"/>
    </source>
</evidence>
<dbReference type="EMBL" id="JAVEPI010000001">
    <property type="protein sequence ID" value="KAK1444459.1"/>
    <property type="molecule type" value="Genomic_DNA"/>
</dbReference>
<gene>
    <name evidence="5" type="ORF">BgAZ_103650</name>
</gene>
<keyword evidence="1" id="KW-0853">WD repeat</keyword>
<dbReference type="GO" id="GO:0000445">
    <property type="term" value="C:THO complex part of transcription export complex"/>
    <property type="evidence" value="ECO:0007669"/>
    <property type="project" value="TreeGrafter"/>
</dbReference>
<keyword evidence="4" id="KW-0472">Membrane</keyword>
<dbReference type="InterPro" id="IPR001680">
    <property type="entry name" value="WD40_rpt"/>
</dbReference>
<dbReference type="InterPro" id="IPR015943">
    <property type="entry name" value="WD40/YVTN_repeat-like_dom_sf"/>
</dbReference>
<accession>A0AAD8PFK3</accession>
<sequence>MSQRNASVSNIETAAPLTADQYLSMRVLYTQLTNSRLFFEGQSKKTTADMPKTLKLQTLPTDTLKIKSKVKDLSYNCNGTRLFVVCRESVSIVDIHSLALLSSLSVKCVKVLSHPIDPNVFALLIMDGSDNPKPCVRIYYLPQVVGATPDVKCSLYSTFDEVWYSGAWSLDGSTIAVVDRGNHLQCVDVTTFKDAEMKEDDAISLSTEVYGLIYTKDAFVVQKVDGKMEIFSMDLESSVVEQAHYNIILCSAYSAELDMLATGGSDHIVHLFSCAEDYTCVGTYPGLEGKVGTISFSPGGALLAWGTKDTMHYSTDSSGGNSDGTPEEEFFLTIAGTDPQEIYVQHKMPTAVTHDLFAYESLSNDIVIYEMALYIPMLRCLALFVLRIGRVCHASGTKSKQQIVGSSIWQGWTQPEVTLETLHIAPESIILLSPEVDTNAEHAATLGIPISAPLPLNVVKMPDLPDDIEKLRSEMEKVLQFTRKRQLEEEKFITPHGGTHQTLYPHAFKGTVAKPPMASHPLEGGRITPLNSVYYQKPTVYLVTLLFYFMMVPVSCQLLGGGRTLVHQHIPAMTTFATYFIAWHIGTSVFGVNLIAMIFCVLAAYGGKRISMKPLKWLRLGPSSRLPSTLHDIRPGIRKEPIGWIFEIICVCGIMANVIYRTLLFLVSALLGLTHLPLWVSAFIHIWYRLHMVVVSACILAAMVKLMPTYFAQELVFAFSSLYIILSGLSYANDILVYNSIIGTGLVSLDPTVFFVPEPRYYWSSSLYLTALCIASFYTSLISAEKVYSVTHTPQA</sequence>
<protein>
    <submittedName>
        <fullName evidence="5">Uncharacterized protein</fullName>
    </submittedName>
</protein>
<keyword evidence="2" id="KW-0677">Repeat</keyword>
<keyword evidence="4" id="KW-0812">Transmembrane</keyword>
<dbReference type="SUPFAM" id="SSF50978">
    <property type="entry name" value="WD40 repeat-like"/>
    <property type="match status" value="1"/>
</dbReference>
<dbReference type="SMART" id="SM00320">
    <property type="entry name" value="WD40"/>
    <property type="match status" value="3"/>
</dbReference>
<evidence type="ECO:0000313" key="5">
    <source>
        <dbReference type="EMBL" id="KAK1444459.1"/>
    </source>
</evidence>
<dbReference type="PANTHER" id="PTHR22839">
    <property type="entry name" value="THO COMPLEX SUBUNIT 3 THO3"/>
    <property type="match status" value="1"/>
</dbReference>
<dbReference type="AlphaFoldDB" id="A0AAD8PFK3"/>
<dbReference type="InterPro" id="IPR040132">
    <property type="entry name" value="Tex1/THOC3"/>
</dbReference>